<organism evidence="3 4">
    <name type="scientific">Mesorhabditis spiculigera</name>
    <dbReference type="NCBI Taxonomy" id="96644"/>
    <lineage>
        <taxon>Eukaryota</taxon>
        <taxon>Metazoa</taxon>
        <taxon>Ecdysozoa</taxon>
        <taxon>Nematoda</taxon>
        <taxon>Chromadorea</taxon>
        <taxon>Rhabditida</taxon>
        <taxon>Rhabditina</taxon>
        <taxon>Rhabditomorpha</taxon>
        <taxon>Rhabditoidea</taxon>
        <taxon>Rhabditidae</taxon>
        <taxon>Mesorhabditinae</taxon>
        <taxon>Mesorhabditis</taxon>
    </lineage>
</organism>
<proteinExistence type="predicted"/>
<evidence type="ECO:0000313" key="3">
    <source>
        <dbReference type="EMBL" id="CAJ0577578.1"/>
    </source>
</evidence>
<protein>
    <recommendedName>
        <fullName evidence="5">MANSC domain-containing protein</fullName>
    </recommendedName>
</protein>
<feature type="transmembrane region" description="Helical" evidence="1">
    <location>
        <begin position="193"/>
        <end position="220"/>
    </location>
</feature>
<sequence>MTLFQFLLLLCAIWPTGALDIFCGSLTVYEQQRFGSNAINISSQATDDLKQCLELCCNIPNCRGVTLLGIISPRPGEPNCQLVGCRGGDCLLAPKGNFNDGVLSVVLKRDGPTQTTPQLAGTAGMDSDGRLIGAPAATPKYTTAASITIPEFFTPSRASSGDFSGFEISSTTTVPPPPDYDHNEKLSRALQPVWAVGLAIVIAVVCVGLSLGLLSAYICYKRKENRKQRAEITRPKLPTLHAFNTAY</sequence>
<feature type="chain" id="PRO_5041263287" description="MANSC domain-containing protein" evidence="2">
    <location>
        <begin position="19"/>
        <end position="247"/>
    </location>
</feature>
<dbReference type="Proteomes" id="UP001177023">
    <property type="component" value="Unassembled WGS sequence"/>
</dbReference>
<reference evidence="3" key="1">
    <citation type="submission" date="2023-06" db="EMBL/GenBank/DDBJ databases">
        <authorList>
            <person name="Delattre M."/>
        </authorList>
    </citation>
    <scope>NUCLEOTIDE SEQUENCE</scope>
    <source>
        <strain evidence="3">AF72</strain>
    </source>
</reference>
<evidence type="ECO:0000256" key="2">
    <source>
        <dbReference type="SAM" id="SignalP"/>
    </source>
</evidence>
<dbReference type="AlphaFoldDB" id="A0AA36G2Y9"/>
<feature type="non-terminal residue" evidence="3">
    <location>
        <position position="247"/>
    </location>
</feature>
<accession>A0AA36G2Y9</accession>
<dbReference type="EMBL" id="CATQJA010002651">
    <property type="protein sequence ID" value="CAJ0577578.1"/>
    <property type="molecule type" value="Genomic_DNA"/>
</dbReference>
<keyword evidence="1" id="KW-0472">Membrane</keyword>
<name>A0AA36G2Y9_9BILA</name>
<gene>
    <name evidence="3" type="ORF">MSPICULIGERA_LOCUS15848</name>
</gene>
<evidence type="ECO:0000256" key="1">
    <source>
        <dbReference type="SAM" id="Phobius"/>
    </source>
</evidence>
<keyword evidence="1" id="KW-1133">Transmembrane helix</keyword>
<feature type="signal peptide" evidence="2">
    <location>
        <begin position="1"/>
        <end position="18"/>
    </location>
</feature>
<keyword evidence="2" id="KW-0732">Signal</keyword>
<keyword evidence="4" id="KW-1185">Reference proteome</keyword>
<evidence type="ECO:0008006" key="5">
    <source>
        <dbReference type="Google" id="ProtNLM"/>
    </source>
</evidence>
<keyword evidence="1" id="KW-0812">Transmembrane</keyword>
<evidence type="ECO:0000313" key="4">
    <source>
        <dbReference type="Proteomes" id="UP001177023"/>
    </source>
</evidence>
<comment type="caution">
    <text evidence="3">The sequence shown here is derived from an EMBL/GenBank/DDBJ whole genome shotgun (WGS) entry which is preliminary data.</text>
</comment>